<reference evidence="6 7" key="2">
    <citation type="submission" date="2020-07" db="EMBL/GenBank/DDBJ databases">
        <title>Genome assembly of wild tea tree DASZ reveals pedigree and selection history of tea varieties.</title>
        <authorList>
            <person name="Zhang W."/>
        </authorList>
    </citation>
    <scope>NUCLEOTIDE SEQUENCE [LARGE SCALE GENOMIC DNA]</scope>
    <source>
        <strain evidence="7">cv. G240</strain>
        <tissue evidence="6">Leaf</tissue>
    </source>
</reference>
<keyword evidence="2 5" id="KW-0217">Developmental protein</keyword>
<protein>
    <recommendedName>
        <fullName evidence="5">FRIGIDA-like protein</fullName>
    </recommendedName>
</protein>
<keyword evidence="7" id="KW-1185">Reference proteome</keyword>
<evidence type="ECO:0000256" key="4">
    <source>
        <dbReference type="ARBA" id="ARBA00023089"/>
    </source>
</evidence>
<evidence type="ECO:0000256" key="1">
    <source>
        <dbReference type="ARBA" id="ARBA00008956"/>
    </source>
</evidence>
<comment type="caution">
    <text evidence="6">The sequence shown here is derived from an EMBL/GenBank/DDBJ whole genome shotgun (WGS) entry which is preliminary data.</text>
</comment>
<gene>
    <name evidence="6" type="ORF">HYC85_031720</name>
</gene>
<dbReference type="PANTHER" id="PTHR31791">
    <property type="entry name" value="FRIGIDA-LIKE PROTEIN 3-RELATED"/>
    <property type="match status" value="1"/>
</dbReference>
<dbReference type="Pfam" id="PF07899">
    <property type="entry name" value="Frigida"/>
    <property type="match status" value="1"/>
</dbReference>
<accession>A0A7J7FRY9</accession>
<dbReference type="PANTHER" id="PTHR31791:SF2">
    <property type="entry name" value="FRIGIDA-LIKE PROTEIN 4A-RELATED"/>
    <property type="match status" value="1"/>
</dbReference>
<dbReference type="Proteomes" id="UP000593564">
    <property type="component" value="Unassembled WGS sequence"/>
</dbReference>
<evidence type="ECO:0000256" key="5">
    <source>
        <dbReference type="RuleBase" id="RU364012"/>
    </source>
</evidence>
<dbReference type="EMBL" id="JACBKZ010000015">
    <property type="protein sequence ID" value="KAF5930847.1"/>
    <property type="molecule type" value="Genomic_DNA"/>
</dbReference>
<evidence type="ECO:0000256" key="3">
    <source>
        <dbReference type="ARBA" id="ARBA00022782"/>
    </source>
</evidence>
<proteinExistence type="inferred from homology"/>
<dbReference type="GO" id="GO:0030154">
    <property type="term" value="P:cell differentiation"/>
    <property type="evidence" value="ECO:0007669"/>
    <property type="project" value="UniProtKB-KW"/>
</dbReference>
<organism evidence="6 7">
    <name type="scientific">Camellia sinensis</name>
    <name type="common">Tea plant</name>
    <name type="synonym">Thea sinensis</name>
    <dbReference type="NCBI Taxonomy" id="4442"/>
    <lineage>
        <taxon>Eukaryota</taxon>
        <taxon>Viridiplantae</taxon>
        <taxon>Streptophyta</taxon>
        <taxon>Embryophyta</taxon>
        <taxon>Tracheophyta</taxon>
        <taxon>Spermatophyta</taxon>
        <taxon>Magnoliopsida</taxon>
        <taxon>eudicotyledons</taxon>
        <taxon>Gunneridae</taxon>
        <taxon>Pentapetalae</taxon>
        <taxon>asterids</taxon>
        <taxon>Ericales</taxon>
        <taxon>Theaceae</taxon>
        <taxon>Camellia</taxon>
    </lineage>
</organism>
<evidence type="ECO:0000256" key="2">
    <source>
        <dbReference type="ARBA" id="ARBA00022473"/>
    </source>
</evidence>
<sequence length="131" mass="14692">MDCNGCCKKVRRALLSMQELKTHLIDEKQCMITGNDKTRDMIEELINRGQQVDAVHFTFEVGLEGKFPPVPLLKAFLNDAKKAADSILEDPNNSDRAAGCPKGVTPKYSLKPLVPRLSDIKPDIDVEKMFF</sequence>
<keyword evidence="4 5" id="KW-0287">Flowering</keyword>
<evidence type="ECO:0000313" key="7">
    <source>
        <dbReference type="Proteomes" id="UP000593564"/>
    </source>
</evidence>
<name>A0A7J7FRY9_CAMSI</name>
<dbReference type="AlphaFoldDB" id="A0A7J7FRY9"/>
<dbReference type="GO" id="GO:0009908">
    <property type="term" value="P:flower development"/>
    <property type="evidence" value="ECO:0007669"/>
    <property type="project" value="UniProtKB-KW"/>
</dbReference>
<keyword evidence="3 5" id="KW-0221">Differentiation</keyword>
<evidence type="ECO:0000313" key="6">
    <source>
        <dbReference type="EMBL" id="KAF5930847.1"/>
    </source>
</evidence>
<comment type="similarity">
    <text evidence="1 5">Belongs to the Frigida family.</text>
</comment>
<reference evidence="7" key="1">
    <citation type="journal article" date="2020" name="Nat. Commun.">
        <title>Genome assembly of wild tea tree DASZ reveals pedigree and selection history of tea varieties.</title>
        <authorList>
            <person name="Zhang W."/>
            <person name="Zhang Y."/>
            <person name="Qiu H."/>
            <person name="Guo Y."/>
            <person name="Wan H."/>
            <person name="Zhang X."/>
            <person name="Scossa F."/>
            <person name="Alseekh S."/>
            <person name="Zhang Q."/>
            <person name="Wang P."/>
            <person name="Xu L."/>
            <person name="Schmidt M.H."/>
            <person name="Jia X."/>
            <person name="Li D."/>
            <person name="Zhu A."/>
            <person name="Guo F."/>
            <person name="Chen W."/>
            <person name="Ni D."/>
            <person name="Usadel B."/>
            <person name="Fernie A.R."/>
            <person name="Wen W."/>
        </authorList>
    </citation>
    <scope>NUCLEOTIDE SEQUENCE [LARGE SCALE GENOMIC DNA]</scope>
    <source>
        <strain evidence="7">cv. G240</strain>
    </source>
</reference>
<dbReference type="InterPro" id="IPR012474">
    <property type="entry name" value="Frigida"/>
</dbReference>